<feature type="transmembrane region" description="Helical" evidence="1">
    <location>
        <begin position="12"/>
        <end position="34"/>
    </location>
</feature>
<reference evidence="2" key="2">
    <citation type="journal article" date="2022" name="Microbiol. Resour. Announc.">
        <title>Metagenome Sequencing to Explore Phylogenomics of Terrestrial Cyanobacteria.</title>
        <authorList>
            <person name="Ward R.D."/>
            <person name="Stajich J.E."/>
            <person name="Johansen J.R."/>
            <person name="Huntemann M."/>
            <person name="Clum A."/>
            <person name="Foster B."/>
            <person name="Foster B."/>
            <person name="Roux S."/>
            <person name="Palaniappan K."/>
            <person name="Varghese N."/>
            <person name="Mukherjee S."/>
            <person name="Reddy T.B.K."/>
            <person name="Daum C."/>
            <person name="Copeland A."/>
            <person name="Chen I.A."/>
            <person name="Ivanova N.N."/>
            <person name="Kyrpides N.C."/>
            <person name="Shapiro N."/>
            <person name="Eloe-Fadrosh E.A."/>
            <person name="Pietrasiak N."/>
        </authorList>
    </citation>
    <scope>NUCLEOTIDE SEQUENCE</scope>
    <source>
        <strain evidence="2">HA4357-MV3</strain>
    </source>
</reference>
<keyword evidence="1" id="KW-0812">Transmembrane</keyword>
<feature type="transmembrane region" description="Helical" evidence="1">
    <location>
        <begin position="55"/>
        <end position="76"/>
    </location>
</feature>
<gene>
    <name evidence="2" type="ORF">KME28_04075</name>
</gene>
<feature type="transmembrane region" description="Helical" evidence="1">
    <location>
        <begin position="185"/>
        <end position="206"/>
    </location>
</feature>
<organism evidence="2 3">
    <name type="scientific">Pelatocladus maniniholoensis HA4357-MV3</name>
    <dbReference type="NCBI Taxonomy" id="1117104"/>
    <lineage>
        <taxon>Bacteria</taxon>
        <taxon>Bacillati</taxon>
        <taxon>Cyanobacteriota</taxon>
        <taxon>Cyanophyceae</taxon>
        <taxon>Nostocales</taxon>
        <taxon>Nostocaceae</taxon>
        <taxon>Pelatocladus</taxon>
    </lineage>
</organism>
<comment type="caution">
    <text evidence="2">The sequence shown here is derived from an EMBL/GenBank/DDBJ whole genome shotgun (WGS) entry which is preliminary data.</text>
</comment>
<keyword evidence="1" id="KW-0472">Membrane</keyword>
<reference evidence="2" key="1">
    <citation type="submission" date="2021-05" db="EMBL/GenBank/DDBJ databases">
        <authorList>
            <person name="Pietrasiak N."/>
            <person name="Ward R."/>
            <person name="Stajich J.E."/>
            <person name="Kurbessoian T."/>
        </authorList>
    </citation>
    <scope>NUCLEOTIDE SEQUENCE</scope>
    <source>
        <strain evidence="2">HA4357-MV3</strain>
    </source>
</reference>
<proteinExistence type="predicted"/>
<feature type="transmembrane region" description="Helical" evidence="1">
    <location>
        <begin position="127"/>
        <end position="147"/>
    </location>
</feature>
<feature type="transmembrane region" description="Helical" evidence="1">
    <location>
        <begin position="88"/>
        <end position="115"/>
    </location>
</feature>
<feature type="transmembrane region" description="Helical" evidence="1">
    <location>
        <begin position="159"/>
        <end position="178"/>
    </location>
</feature>
<name>A0A9E3H4V7_9NOST</name>
<sequence length="214" mass="24990">MRDDEGIISKDMVIKTSICIYWLFCFIAMMLIITNRKYIYSLLNPSFESPDKEKGYKVSLLLGWIVTLAASGAYISFTRKYETGNYEIIDLIVFSVFNGILEQFMFIFWFFLGCYIGKIISSSNNKLIFTLGYISYAMFSGIIHALFWIKVLPSHEPAIIIMPVFLSIMSLVWMWLVWRYRAVMAIIIMHMFIDFITVGHLNFAWFESFQIIGL</sequence>
<dbReference type="AlphaFoldDB" id="A0A9E3H4V7"/>
<dbReference type="Proteomes" id="UP000813215">
    <property type="component" value="Unassembled WGS sequence"/>
</dbReference>
<protein>
    <submittedName>
        <fullName evidence="2">Uncharacterized protein</fullName>
    </submittedName>
</protein>
<evidence type="ECO:0000313" key="2">
    <source>
        <dbReference type="EMBL" id="MBW4430922.1"/>
    </source>
</evidence>
<keyword evidence="1" id="KW-1133">Transmembrane helix</keyword>
<accession>A0A9E3H4V7</accession>
<evidence type="ECO:0000313" key="3">
    <source>
        <dbReference type="Proteomes" id="UP000813215"/>
    </source>
</evidence>
<dbReference type="EMBL" id="JAHHHW010000040">
    <property type="protein sequence ID" value="MBW4430922.1"/>
    <property type="molecule type" value="Genomic_DNA"/>
</dbReference>
<evidence type="ECO:0000256" key="1">
    <source>
        <dbReference type="SAM" id="Phobius"/>
    </source>
</evidence>